<dbReference type="GO" id="GO:0047680">
    <property type="term" value="F:aryl-acylamidase activity"/>
    <property type="evidence" value="ECO:0007669"/>
    <property type="project" value="UniProtKB-EC"/>
</dbReference>
<keyword evidence="2" id="KW-0378">Hydrolase</keyword>
<evidence type="ECO:0000259" key="1">
    <source>
        <dbReference type="Pfam" id="PF01425"/>
    </source>
</evidence>
<dbReference type="InterPro" id="IPR000120">
    <property type="entry name" value="Amidase"/>
</dbReference>
<keyword evidence="3" id="KW-1185">Reference proteome</keyword>
<proteinExistence type="predicted"/>
<dbReference type="SUPFAM" id="SSF75304">
    <property type="entry name" value="Amidase signature (AS) enzymes"/>
    <property type="match status" value="1"/>
</dbReference>
<gene>
    <name evidence="2" type="primary">aam_1</name>
    <name evidence="2" type="ORF">I601_1315</name>
</gene>
<dbReference type="RefSeq" id="WP_179948558.1">
    <property type="nucleotide sequence ID" value="NZ_CP015079.1"/>
</dbReference>
<dbReference type="KEGG" id="ndk:I601_1315"/>
<dbReference type="Proteomes" id="UP000077868">
    <property type="component" value="Chromosome"/>
</dbReference>
<dbReference type="PATRIC" id="fig|1300347.3.peg.1315"/>
<dbReference type="Gene3D" id="3.90.1300.10">
    <property type="entry name" value="Amidase signature (AS) domain"/>
    <property type="match status" value="1"/>
</dbReference>
<accession>A0A1A9GHN2</accession>
<dbReference type="InterPro" id="IPR023631">
    <property type="entry name" value="Amidase_dom"/>
</dbReference>
<sequence length="477" mass="50458">MSALDHFSTALEMAAALRAREISARELLELHLARIDEVNPQVNALVSVDPDRARAQAAEADERLARGEEVGALHGLPYAVKDTHDVGGWRTTYGSPLMADHVPEADELVVERIRAAGAVVVAKSNVPEFAAGSHTFNTIFGTTLNPYDLGRSAGGSSGGSAAALATGMVALADGTDMGGSLRNPASFNNVVGLRPGLGRVPEWPQANAWEATAVSGPMARTVGDLALLLSVQAGPTPRVPMALETPGAVFAEPLERSGGAALAGLRVALSADLGGAFEVDHEVARVLADQVAVLEGAGSRVVDAHPDLHEAEDTFRTLRAWHFQARFGDLLAAHPDQFKASLADNIRAGAPLSGADVARAYTQRTTLAERMRVFFESHDVLVLPVSQVPPFPADQEYPQSINGRPQETYLDWMRSSYLITVTGCPAISVPAGFTTDGLPVGIQIVAPHSGERRLLEIAHAFEQITRVGDRRPALGNV</sequence>
<dbReference type="PANTHER" id="PTHR11895">
    <property type="entry name" value="TRANSAMIDASE"/>
    <property type="match status" value="1"/>
</dbReference>
<feature type="domain" description="Amidase" evidence="1">
    <location>
        <begin position="26"/>
        <end position="455"/>
    </location>
</feature>
<protein>
    <submittedName>
        <fullName evidence="2">Acylamidase</fullName>
        <ecNumber evidence="2">3.5.1.13</ecNumber>
    </submittedName>
</protein>
<dbReference type="NCBIfam" id="NF005686">
    <property type="entry name" value="PRK07486.1"/>
    <property type="match status" value="1"/>
</dbReference>
<dbReference type="STRING" id="1300347.I601_1315"/>
<dbReference type="EMBL" id="CP015079">
    <property type="protein sequence ID" value="ANH37754.1"/>
    <property type="molecule type" value="Genomic_DNA"/>
</dbReference>
<organism evidence="2 3">
    <name type="scientific">Nocardioides dokdonensis FR1436</name>
    <dbReference type="NCBI Taxonomy" id="1300347"/>
    <lineage>
        <taxon>Bacteria</taxon>
        <taxon>Bacillati</taxon>
        <taxon>Actinomycetota</taxon>
        <taxon>Actinomycetes</taxon>
        <taxon>Propionibacteriales</taxon>
        <taxon>Nocardioidaceae</taxon>
        <taxon>Nocardioides</taxon>
    </lineage>
</organism>
<reference evidence="2 3" key="1">
    <citation type="submission" date="2016-03" db="EMBL/GenBank/DDBJ databases">
        <title>Complete genome sequence of a soil Actinobacterium, Nocardioides dokdonensis FR1436.</title>
        <authorList>
            <person name="Kwon S.-K."/>
            <person name="Kim K."/>
            <person name="Kim J.F."/>
        </authorList>
    </citation>
    <scope>NUCLEOTIDE SEQUENCE [LARGE SCALE GENOMIC DNA]</scope>
    <source>
        <strain evidence="2 3">FR1436</strain>
    </source>
</reference>
<dbReference type="InterPro" id="IPR020556">
    <property type="entry name" value="Amidase_CS"/>
</dbReference>
<dbReference type="PROSITE" id="PS00571">
    <property type="entry name" value="AMIDASES"/>
    <property type="match status" value="1"/>
</dbReference>
<dbReference type="Pfam" id="PF01425">
    <property type="entry name" value="Amidase"/>
    <property type="match status" value="1"/>
</dbReference>
<evidence type="ECO:0000313" key="2">
    <source>
        <dbReference type="EMBL" id="ANH37754.1"/>
    </source>
</evidence>
<dbReference type="EC" id="3.5.1.13" evidence="2"/>
<dbReference type="AlphaFoldDB" id="A0A1A9GHN2"/>
<name>A0A1A9GHN2_9ACTN</name>
<evidence type="ECO:0000313" key="3">
    <source>
        <dbReference type="Proteomes" id="UP000077868"/>
    </source>
</evidence>
<dbReference type="InterPro" id="IPR036928">
    <property type="entry name" value="AS_sf"/>
</dbReference>
<dbReference type="PANTHER" id="PTHR11895:SF76">
    <property type="entry name" value="INDOLEACETAMIDE HYDROLASE"/>
    <property type="match status" value="1"/>
</dbReference>